<evidence type="ECO:0000256" key="1">
    <source>
        <dbReference type="SAM" id="Phobius"/>
    </source>
</evidence>
<dbReference type="PANTHER" id="PTHR37692:SF1">
    <property type="entry name" value="DUF420 DOMAIN-CONTAINING PROTEIN"/>
    <property type="match status" value="1"/>
</dbReference>
<keyword evidence="1" id="KW-0812">Transmembrane</keyword>
<protein>
    <submittedName>
        <fullName evidence="2">DUF420 domain-containing protein</fullName>
    </submittedName>
</protein>
<evidence type="ECO:0000313" key="3">
    <source>
        <dbReference type="Proteomes" id="UP000626844"/>
    </source>
</evidence>
<organism evidence="2 3">
    <name type="scientific">Metabacillus arenae</name>
    <dbReference type="NCBI Taxonomy" id="2771434"/>
    <lineage>
        <taxon>Bacteria</taxon>
        <taxon>Bacillati</taxon>
        <taxon>Bacillota</taxon>
        <taxon>Bacilli</taxon>
        <taxon>Bacillales</taxon>
        <taxon>Bacillaceae</taxon>
        <taxon>Metabacillus</taxon>
    </lineage>
</organism>
<dbReference type="Proteomes" id="UP000626844">
    <property type="component" value="Unassembled WGS sequence"/>
</dbReference>
<feature type="transmembrane region" description="Helical" evidence="1">
    <location>
        <begin position="47"/>
        <end position="69"/>
    </location>
</feature>
<feature type="transmembrane region" description="Helical" evidence="1">
    <location>
        <begin position="119"/>
        <end position="143"/>
    </location>
</feature>
<feature type="transmembrane region" description="Helical" evidence="1">
    <location>
        <begin position="81"/>
        <end position="99"/>
    </location>
</feature>
<dbReference type="InterPro" id="IPR007352">
    <property type="entry name" value="DUF420"/>
</dbReference>
<feature type="transmembrane region" description="Helical" evidence="1">
    <location>
        <begin position="12"/>
        <end position="35"/>
    </location>
</feature>
<dbReference type="Pfam" id="PF04238">
    <property type="entry name" value="DUF420"/>
    <property type="match status" value="1"/>
</dbReference>
<proteinExistence type="predicted"/>
<dbReference type="RefSeq" id="WP_191158148.1">
    <property type="nucleotide sequence ID" value="NZ_JACXAI010000010.1"/>
</dbReference>
<keyword evidence="3" id="KW-1185">Reference proteome</keyword>
<dbReference type="EMBL" id="JACXAI010000010">
    <property type="protein sequence ID" value="MBD1380558.1"/>
    <property type="molecule type" value="Genomic_DNA"/>
</dbReference>
<dbReference type="PANTHER" id="PTHR37692">
    <property type="entry name" value="HYPOTHETICAL MEMBRANE SPANNING PROTEIN"/>
    <property type="match status" value="1"/>
</dbReference>
<comment type="caution">
    <text evidence="2">The sequence shown here is derived from an EMBL/GenBank/DDBJ whole genome shotgun (WGS) entry which is preliminary data.</text>
</comment>
<accession>A0A926NID0</accession>
<reference evidence="2" key="1">
    <citation type="submission" date="2020-09" db="EMBL/GenBank/DDBJ databases">
        <title>A novel bacterium of genus Bacillus, isolated from South China Sea.</title>
        <authorList>
            <person name="Huang H."/>
            <person name="Mo K."/>
            <person name="Hu Y."/>
        </authorList>
    </citation>
    <scope>NUCLEOTIDE SEQUENCE</scope>
    <source>
        <strain evidence="2">IB182487</strain>
    </source>
</reference>
<keyword evidence="1" id="KW-1133">Transmembrane helix</keyword>
<feature type="transmembrane region" description="Helical" evidence="1">
    <location>
        <begin position="155"/>
        <end position="177"/>
    </location>
</feature>
<evidence type="ECO:0000313" key="2">
    <source>
        <dbReference type="EMBL" id="MBD1380558.1"/>
    </source>
</evidence>
<sequence length="181" mass="20688">MTMEHTNKGKNYTGIVITLSIVVNTLILALFFGPIGYGGDVTFDIKIFPRINAILNSFTFVFLLVALFAIKKKNIKLHKGFILAAFTTTLLFCVSYLTYHFLSVETTRYGGEGFLRTVYFFILITHSFLAAIIVPLALFSLIWGWTGQITKHRKIVRWSMPIWLYVSFTGVIVYLMISPYY</sequence>
<dbReference type="AlphaFoldDB" id="A0A926NID0"/>
<name>A0A926NID0_9BACI</name>
<gene>
    <name evidence="2" type="ORF">IC621_09980</name>
</gene>
<keyword evidence="1" id="KW-0472">Membrane</keyword>